<gene>
    <name evidence="8" type="primary">fmt</name>
    <name evidence="11" type="ORF">HMJ29_20250</name>
</gene>
<dbReference type="InterPro" id="IPR002376">
    <property type="entry name" value="Formyl_transf_N"/>
</dbReference>
<dbReference type="NCBIfam" id="TIGR00460">
    <property type="entry name" value="fmt"/>
    <property type="match status" value="1"/>
</dbReference>
<evidence type="ECO:0000259" key="9">
    <source>
        <dbReference type="Pfam" id="PF00551"/>
    </source>
</evidence>
<evidence type="ECO:0000313" key="11">
    <source>
        <dbReference type="EMBL" id="QJX49111.1"/>
    </source>
</evidence>
<evidence type="ECO:0000259" key="10">
    <source>
        <dbReference type="Pfam" id="PF02911"/>
    </source>
</evidence>
<proteinExistence type="inferred from homology"/>
<dbReference type="GO" id="GO:0005829">
    <property type="term" value="C:cytosol"/>
    <property type="evidence" value="ECO:0007669"/>
    <property type="project" value="TreeGrafter"/>
</dbReference>
<dbReference type="PANTHER" id="PTHR11138">
    <property type="entry name" value="METHIONYL-TRNA FORMYLTRANSFERASE"/>
    <property type="match status" value="1"/>
</dbReference>
<reference evidence="11 12" key="1">
    <citation type="submission" date="2020-05" db="EMBL/GenBank/DDBJ databases">
        <title>Complete genome sequence of Hymenobacter sp. TS19 in Coasted Sand Dune.</title>
        <authorList>
            <person name="Lee J.-H."/>
            <person name="Jung J.-H."/>
            <person name="Jeong S."/>
            <person name="Zhao L."/>
            <person name="Kim M.-K."/>
            <person name="Seo H.-S."/>
            <person name="Lim S."/>
        </authorList>
    </citation>
    <scope>NUCLEOTIDE SEQUENCE [LARGE SCALE GENOMIC DNA]</scope>
    <source>
        <strain evidence="11 12">TS19</strain>
    </source>
</reference>
<dbReference type="SUPFAM" id="SSF50486">
    <property type="entry name" value="FMT C-terminal domain-like"/>
    <property type="match status" value="1"/>
</dbReference>
<comment type="function">
    <text evidence="1 8">Attaches a formyl group to the free amino group of methionyl-tRNA(fMet). The formyl group appears to play a dual role in the initiator identity of N-formylmethionyl-tRNA by promoting its recognition by IF2 and preventing the misappropriation of this tRNA by the elongation apparatus.</text>
</comment>
<dbReference type="InterPro" id="IPR005793">
    <property type="entry name" value="Formyl_trans_C"/>
</dbReference>
<dbReference type="KEGG" id="hts:HMJ29_20250"/>
<keyword evidence="6 8" id="KW-0648">Protein biosynthesis</keyword>
<feature type="domain" description="Formyl transferase C-terminal" evidence="10">
    <location>
        <begin position="213"/>
        <end position="317"/>
    </location>
</feature>
<dbReference type="GO" id="GO:0004479">
    <property type="term" value="F:methionyl-tRNA formyltransferase activity"/>
    <property type="evidence" value="ECO:0007669"/>
    <property type="project" value="UniProtKB-UniRule"/>
</dbReference>
<name>A0A6M6BKF2_9BACT</name>
<dbReference type="Proteomes" id="UP000501623">
    <property type="component" value="Chromosome"/>
</dbReference>
<evidence type="ECO:0000256" key="5">
    <source>
        <dbReference type="ARBA" id="ARBA00022679"/>
    </source>
</evidence>
<dbReference type="Gene3D" id="3.10.25.10">
    <property type="entry name" value="Formyl transferase, C-terminal domain"/>
    <property type="match status" value="1"/>
</dbReference>
<keyword evidence="12" id="KW-1185">Reference proteome</keyword>
<dbReference type="CDD" id="cd08704">
    <property type="entry name" value="Met_tRNA_FMT_C"/>
    <property type="match status" value="1"/>
</dbReference>
<comment type="similarity">
    <text evidence="2 8">Belongs to the Fmt family.</text>
</comment>
<evidence type="ECO:0000256" key="6">
    <source>
        <dbReference type="ARBA" id="ARBA00022917"/>
    </source>
</evidence>
<evidence type="ECO:0000256" key="3">
    <source>
        <dbReference type="ARBA" id="ARBA00012261"/>
    </source>
</evidence>
<feature type="binding site" evidence="8">
    <location>
        <begin position="118"/>
        <end position="121"/>
    </location>
    <ligand>
        <name>(6S)-5,6,7,8-tetrahydrofolate</name>
        <dbReference type="ChEBI" id="CHEBI:57453"/>
    </ligand>
</feature>
<dbReference type="Pfam" id="PF00551">
    <property type="entry name" value="Formyl_trans_N"/>
    <property type="match status" value="1"/>
</dbReference>
<dbReference type="HAMAP" id="MF_00182">
    <property type="entry name" value="Formyl_trans"/>
    <property type="match status" value="1"/>
</dbReference>
<dbReference type="InterPro" id="IPR037022">
    <property type="entry name" value="Formyl_trans_C_sf"/>
</dbReference>
<dbReference type="AlphaFoldDB" id="A0A6M6BKF2"/>
<dbReference type="SUPFAM" id="SSF53328">
    <property type="entry name" value="Formyltransferase"/>
    <property type="match status" value="1"/>
</dbReference>
<evidence type="ECO:0000256" key="8">
    <source>
        <dbReference type="HAMAP-Rule" id="MF_00182"/>
    </source>
</evidence>
<dbReference type="EMBL" id="CP053538">
    <property type="protein sequence ID" value="QJX49111.1"/>
    <property type="molecule type" value="Genomic_DNA"/>
</dbReference>
<organism evidence="11 12">
    <name type="scientific">Hymenobacter taeanensis</name>
    <dbReference type="NCBI Taxonomy" id="2735321"/>
    <lineage>
        <taxon>Bacteria</taxon>
        <taxon>Pseudomonadati</taxon>
        <taxon>Bacteroidota</taxon>
        <taxon>Cytophagia</taxon>
        <taxon>Cytophagales</taxon>
        <taxon>Hymenobacteraceae</taxon>
        <taxon>Hymenobacter</taxon>
    </lineage>
</organism>
<sequence length="325" mass="34994">MTTPTPAAPLRVIFMGTPEFAVPTLQALLSWAGCQVVAVLTAPDKPAGRGRQLAESAVKQAAVQHGLPVLQPTNLKDQAFQAELLAYAADLQVVVAFRMLPEAVWNMPRLGSINIHASLLPQYRGAAPINWALIHGDTQTGVTSFFLRHEIDTGDLIYQDVVNIVPEDDFGSLYEKLKAAGAALALRSVQAIAAGTAPSLPQPELPDLRPAPKLQKELGRLDFTQPAPALANLVRGLSPIPTAFTQLPDGRTLKVFKAQPLDDEDASGPDTGVPGTWFTDGRTYLRVQTADGLLDLLDVQLEGKKRMNTPDFLRGFNASLLKTNL</sequence>
<evidence type="ECO:0000256" key="1">
    <source>
        <dbReference type="ARBA" id="ARBA00002606"/>
    </source>
</evidence>
<evidence type="ECO:0000256" key="2">
    <source>
        <dbReference type="ARBA" id="ARBA00010699"/>
    </source>
</evidence>
<dbReference type="InterPro" id="IPR036477">
    <property type="entry name" value="Formyl_transf_N_sf"/>
</dbReference>
<dbReference type="InterPro" id="IPR005794">
    <property type="entry name" value="Fmt"/>
</dbReference>
<evidence type="ECO:0000313" key="12">
    <source>
        <dbReference type="Proteomes" id="UP000501623"/>
    </source>
</evidence>
<evidence type="ECO:0000256" key="7">
    <source>
        <dbReference type="ARBA" id="ARBA00048558"/>
    </source>
</evidence>
<dbReference type="CDD" id="cd08646">
    <property type="entry name" value="FMT_core_Met-tRNA-FMT_N"/>
    <property type="match status" value="1"/>
</dbReference>
<dbReference type="InterPro" id="IPR041711">
    <property type="entry name" value="Met-tRNA-FMT_N"/>
</dbReference>
<dbReference type="EC" id="2.1.2.9" evidence="3 8"/>
<accession>A0A6M6BKF2</accession>
<comment type="catalytic activity">
    <reaction evidence="7 8">
        <text>L-methionyl-tRNA(fMet) + (6R)-10-formyltetrahydrofolate = N-formyl-L-methionyl-tRNA(fMet) + (6S)-5,6,7,8-tetrahydrofolate + H(+)</text>
        <dbReference type="Rhea" id="RHEA:24380"/>
        <dbReference type="Rhea" id="RHEA-COMP:9952"/>
        <dbReference type="Rhea" id="RHEA-COMP:9953"/>
        <dbReference type="ChEBI" id="CHEBI:15378"/>
        <dbReference type="ChEBI" id="CHEBI:57453"/>
        <dbReference type="ChEBI" id="CHEBI:78530"/>
        <dbReference type="ChEBI" id="CHEBI:78844"/>
        <dbReference type="ChEBI" id="CHEBI:195366"/>
        <dbReference type="EC" id="2.1.2.9"/>
    </reaction>
</comment>
<dbReference type="InterPro" id="IPR011034">
    <property type="entry name" value="Formyl_transferase-like_C_sf"/>
</dbReference>
<keyword evidence="5 8" id="KW-0808">Transferase</keyword>
<dbReference type="RefSeq" id="WP_171593198.1">
    <property type="nucleotide sequence ID" value="NZ_CP053538.1"/>
</dbReference>
<dbReference type="InterPro" id="IPR044135">
    <property type="entry name" value="Met-tRNA-FMT_C"/>
</dbReference>
<dbReference type="PANTHER" id="PTHR11138:SF5">
    <property type="entry name" value="METHIONYL-TRNA FORMYLTRANSFERASE, MITOCHONDRIAL"/>
    <property type="match status" value="1"/>
</dbReference>
<evidence type="ECO:0000256" key="4">
    <source>
        <dbReference type="ARBA" id="ARBA00016014"/>
    </source>
</evidence>
<feature type="domain" description="Formyl transferase N-terminal" evidence="9">
    <location>
        <begin position="11"/>
        <end position="184"/>
    </location>
</feature>
<protein>
    <recommendedName>
        <fullName evidence="4 8">Methionyl-tRNA formyltransferase</fullName>
        <ecNumber evidence="3 8">2.1.2.9</ecNumber>
    </recommendedName>
</protein>
<dbReference type="Pfam" id="PF02911">
    <property type="entry name" value="Formyl_trans_C"/>
    <property type="match status" value="1"/>
</dbReference>
<dbReference type="Gene3D" id="3.40.50.170">
    <property type="entry name" value="Formyl transferase, N-terminal domain"/>
    <property type="match status" value="1"/>
</dbReference>